<dbReference type="InterPro" id="IPR004837">
    <property type="entry name" value="NaCa_Exmemb"/>
</dbReference>
<keyword evidence="3 7" id="KW-0812">Transmembrane</keyword>
<feature type="transmembrane region" description="Helical" evidence="7">
    <location>
        <begin position="276"/>
        <end position="295"/>
    </location>
</feature>
<feature type="transmembrane region" description="Helical" evidence="7">
    <location>
        <begin position="696"/>
        <end position="717"/>
    </location>
</feature>
<feature type="transmembrane region" description="Helical" evidence="7">
    <location>
        <begin position="766"/>
        <end position="788"/>
    </location>
</feature>
<reference evidence="9 10" key="1">
    <citation type="journal article" date="2021" name="Sci. Rep.">
        <title>The genome of the diatom Chaetoceros tenuissimus carries an ancient integrated fragment of an extant virus.</title>
        <authorList>
            <person name="Hongo Y."/>
            <person name="Kimura K."/>
            <person name="Takaki Y."/>
            <person name="Yoshida Y."/>
            <person name="Baba S."/>
            <person name="Kobayashi G."/>
            <person name="Nagasaki K."/>
            <person name="Hano T."/>
            <person name="Tomaru Y."/>
        </authorList>
    </citation>
    <scope>NUCLEOTIDE SEQUENCE [LARGE SCALE GENOMIC DNA]</scope>
    <source>
        <strain evidence="9 10">NIES-3715</strain>
    </source>
</reference>
<evidence type="ECO:0000256" key="4">
    <source>
        <dbReference type="ARBA" id="ARBA00022989"/>
    </source>
</evidence>
<sequence length="792" mass="86146">MVLGEPNTDTNASEIVPSTEQSYIEEFTTLLKSNDRKKRHSNQTKIATILSCATVALVGAVALATHSLNLANDAHIDIERFLDEGKDYSEYTCDDIFSLTEANSDARCQFAQQCNGGSGLLGSFMFCNTFNFSLSTWCYIVSPFAIIWLIVLFRMLGSTAEEFFSPSLEMFSMKMGLPPRFAGVTLLALGNGAADVSATISAIAQNPRTGYQMSLGALTGAGMFVGTIVAGVVIVVAGGVKCRGALVRDLCMFLITIGVVYFFFNQGEIGSVAINAFLWLYLLFVVVVLIADIYHRKVVLPRIRKEEEERRAAEAAAAAAAASTGLEGMEHGENRVQFNLNNNESGAPSPTSGIELQSAQTTSTDAFHTPLNSGLESTDTFNDNATAPTSPQGKKKRNRFRRGFDRVMMAFSNYGPNEGRSDTNQSFYGWSGALEVNEDKDDEPIRLHGQHGILSRQSSEAVEEPEDEQPVYEPATSYRALMEGVDNMCTIEGSLSSGMGTSWGDSFAMAKHELKTHFHNFYQDIWHNDENSFFDKFFLTVELPFTIMRKLSITIPCDDYYCRALVAASFALAPIWIGLYAMLEHEANLFMFGGFPYIEIITFFTFMIGLFIVKFAPAAEEDMSLKVSVPLAFFGFIIAATWIDAVADQLVQLLTLMGVVSRIPGSIMGLTVLAWGNSMGDLSANVTMAKKGLANMAITACFAGPVFNILIGLGGGFASLNSELNQASTAVELSPSILVGFCFLAVNCLLVAVSGSLVNRGHIPKGYGYVAVVLYIAYVVTSILLQIYQPAD</sequence>
<dbReference type="AlphaFoldDB" id="A0AAD3H9R9"/>
<dbReference type="GO" id="GO:0008324">
    <property type="term" value="F:monoatomic cation transmembrane transporter activity"/>
    <property type="evidence" value="ECO:0007669"/>
    <property type="project" value="TreeGrafter"/>
</dbReference>
<feature type="domain" description="Sodium/calcium exchanger membrane region" evidence="8">
    <location>
        <begin position="632"/>
        <end position="783"/>
    </location>
</feature>
<accession>A0AAD3H9R9</accession>
<feature type="transmembrane region" description="Helical" evidence="7">
    <location>
        <begin position="245"/>
        <end position="264"/>
    </location>
</feature>
<feature type="region of interest" description="Disordered" evidence="6">
    <location>
        <begin position="339"/>
        <end position="402"/>
    </location>
</feature>
<dbReference type="InterPro" id="IPR044880">
    <property type="entry name" value="NCX_ion-bd_dom_sf"/>
</dbReference>
<dbReference type="Gene3D" id="1.20.1420.30">
    <property type="entry name" value="NCX, central ion-binding region"/>
    <property type="match status" value="2"/>
</dbReference>
<dbReference type="PANTHER" id="PTHR12266:SF0">
    <property type="entry name" value="MITOCHONDRIAL SODIUM_CALCIUM EXCHANGER PROTEIN"/>
    <property type="match status" value="1"/>
</dbReference>
<feature type="compositionally biased region" description="Polar residues" evidence="6">
    <location>
        <begin position="339"/>
        <end position="392"/>
    </location>
</feature>
<evidence type="ECO:0000256" key="5">
    <source>
        <dbReference type="ARBA" id="ARBA00023136"/>
    </source>
</evidence>
<feature type="domain" description="Sodium/calcium exchanger membrane region" evidence="8">
    <location>
        <begin position="147"/>
        <end position="289"/>
    </location>
</feature>
<evidence type="ECO:0000256" key="2">
    <source>
        <dbReference type="ARBA" id="ARBA00022448"/>
    </source>
</evidence>
<organism evidence="9 10">
    <name type="scientific">Chaetoceros tenuissimus</name>
    <dbReference type="NCBI Taxonomy" id="426638"/>
    <lineage>
        <taxon>Eukaryota</taxon>
        <taxon>Sar</taxon>
        <taxon>Stramenopiles</taxon>
        <taxon>Ochrophyta</taxon>
        <taxon>Bacillariophyta</taxon>
        <taxon>Coscinodiscophyceae</taxon>
        <taxon>Chaetocerotophycidae</taxon>
        <taxon>Chaetocerotales</taxon>
        <taxon>Chaetocerotaceae</taxon>
        <taxon>Chaetoceros</taxon>
    </lineage>
</organism>
<dbReference type="PANTHER" id="PTHR12266">
    <property type="entry name" value="NA+/CA2+ K+ INDEPENDENT EXCHANGER"/>
    <property type="match status" value="1"/>
</dbReference>
<evidence type="ECO:0000256" key="1">
    <source>
        <dbReference type="ARBA" id="ARBA00004141"/>
    </source>
</evidence>
<dbReference type="InterPro" id="IPR051359">
    <property type="entry name" value="CaCA_antiporter"/>
</dbReference>
<gene>
    <name evidence="9" type="ORF">CTEN210_12353</name>
</gene>
<evidence type="ECO:0000256" key="7">
    <source>
        <dbReference type="SAM" id="Phobius"/>
    </source>
</evidence>
<dbReference type="Proteomes" id="UP001054902">
    <property type="component" value="Unassembled WGS sequence"/>
</dbReference>
<keyword evidence="5 7" id="KW-0472">Membrane</keyword>
<dbReference type="EMBL" id="BLLK01000051">
    <property type="protein sequence ID" value="GFH55877.1"/>
    <property type="molecule type" value="Genomic_DNA"/>
</dbReference>
<protein>
    <submittedName>
        <fullName evidence="9">Solute carrier family 24 (Sodium/potassium/calcium exchanger), member 6</fullName>
    </submittedName>
</protein>
<feature type="transmembrane region" description="Helical" evidence="7">
    <location>
        <begin position="46"/>
        <end position="65"/>
    </location>
</feature>
<comment type="caution">
    <text evidence="9">The sequence shown here is derived from an EMBL/GenBank/DDBJ whole genome shotgun (WGS) entry which is preliminary data.</text>
</comment>
<keyword evidence="10" id="KW-1185">Reference proteome</keyword>
<comment type="subcellular location">
    <subcellularLocation>
        <location evidence="1">Membrane</location>
        <topology evidence="1">Multi-pass membrane protein</topology>
    </subcellularLocation>
</comment>
<name>A0AAD3H9R9_9STRA</name>
<feature type="transmembrane region" description="Helical" evidence="7">
    <location>
        <begin position="215"/>
        <end position="238"/>
    </location>
</feature>
<feature type="transmembrane region" description="Helical" evidence="7">
    <location>
        <begin position="649"/>
        <end position="675"/>
    </location>
</feature>
<feature type="transmembrane region" description="Helical" evidence="7">
    <location>
        <begin position="589"/>
        <end position="613"/>
    </location>
</feature>
<keyword evidence="4 7" id="KW-1133">Transmembrane helix</keyword>
<keyword evidence="2" id="KW-0813">Transport</keyword>
<feature type="transmembrane region" description="Helical" evidence="7">
    <location>
        <begin position="625"/>
        <end position="643"/>
    </location>
</feature>
<proteinExistence type="predicted"/>
<feature type="transmembrane region" description="Helical" evidence="7">
    <location>
        <begin position="177"/>
        <end position="203"/>
    </location>
</feature>
<feature type="transmembrane region" description="Helical" evidence="7">
    <location>
        <begin position="560"/>
        <end position="583"/>
    </location>
</feature>
<dbReference type="GO" id="GO:0016020">
    <property type="term" value="C:membrane"/>
    <property type="evidence" value="ECO:0007669"/>
    <property type="project" value="UniProtKB-SubCell"/>
</dbReference>
<evidence type="ECO:0000256" key="6">
    <source>
        <dbReference type="SAM" id="MobiDB-lite"/>
    </source>
</evidence>
<feature type="transmembrane region" description="Helical" evidence="7">
    <location>
        <begin position="134"/>
        <end position="156"/>
    </location>
</feature>
<feature type="transmembrane region" description="Helical" evidence="7">
    <location>
        <begin position="737"/>
        <end position="759"/>
    </location>
</feature>
<evidence type="ECO:0000313" key="9">
    <source>
        <dbReference type="EMBL" id="GFH55877.1"/>
    </source>
</evidence>
<evidence type="ECO:0000256" key="3">
    <source>
        <dbReference type="ARBA" id="ARBA00022692"/>
    </source>
</evidence>
<evidence type="ECO:0000259" key="8">
    <source>
        <dbReference type="Pfam" id="PF01699"/>
    </source>
</evidence>
<evidence type="ECO:0000313" key="10">
    <source>
        <dbReference type="Proteomes" id="UP001054902"/>
    </source>
</evidence>
<dbReference type="Pfam" id="PF01699">
    <property type="entry name" value="Na_Ca_ex"/>
    <property type="match status" value="2"/>
</dbReference>